<keyword evidence="9" id="KW-1185">Reference proteome</keyword>
<organism evidence="8 9">
    <name type="scientific">Paenibacillus albiflavus</name>
    <dbReference type="NCBI Taxonomy" id="2545760"/>
    <lineage>
        <taxon>Bacteria</taxon>
        <taxon>Bacillati</taxon>
        <taxon>Bacillota</taxon>
        <taxon>Bacilli</taxon>
        <taxon>Bacillales</taxon>
        <taxon>Paenibacillaceae</taxon>
        <taxon>Paenibacillus</taxon>
    </lineage>
</organism>
<evidence type="ECO:0000256" key="6">
    <source>
        <dbReference type="RuleBase" id="RU366058"/>
    </source>
</evidence>
<feature type="transmembrane region" description="Helical" evidence="6">
    <location>
        <begin position="109"/>
        <end position="135"/>
    </location>
</feature>
<feature type="transmembrane region" description="Helical" evidence="6">
    <location>
        <begin position="141"/>
        <end position="163"/>
    </location>
</feature>
<dbReference type="GO" id="GO:0005886">
    <property type="term" value="C:plasma membrane"/>
    <property type="evidence" value="ECO:0007669"/>
    <property type="project" value="UniProtKB-SubCell"/>
</dbReference>
<dbReference type="Proteomes" id="UP000295418">
    <property type="component" value="Unassembled WGS sequence"/>
</dbReference>
<keyword evidence="5 6" id="KW-0472">Membrane</keyword>
<evidence type="ECO:0000256" key="5">
    <source>
        <dbReference type="ARBA" id="ARBA00023136"/>
    </source>
</evidence>
<dbReference type="Pfam" id="PF09335">
    <property type="entry name" value="VTT_dom"/>
    <property type="match status" value="1"/>
</dbReference>
<evidence type="ECO:0000256" key="3">
    <source>
        <dbReference type="ARBA" id="ARBA00022692"/>
    </source>
</evidence>
<comment type="subcellular location">
    <subcellularLocation>
        <location evidence="1 6">Cell membrane</location>
        <topology evidence="1 6">Multi-pass membrane protein</topology>
    </subcellularLocation>
</comment>
<dbReference type="OrthoDB" id="1651121at2"/>
<name>A0A4R4EFI6_9BACL</name>
<keyword evidence="4 6" id="KW-1133">Transmembrane helix</keyword>
<evidence type="ECO:0000313" key="9">
    <source>
        <dbReference type="Proteomes" id="UP000295418"/>
    </source>
</evidence>
<feature type="transmembrane region" description="Helical" evidence="6">
    <location>
        <begin position="57"/>
        <end position="80"/>
    </location>
</feature>
<evidence type="ECO:0000313" key="8">
    <source>
        <dbReference type="EMBL" id="TCZ78826.1"/>
    </source>
</evidence>
<feature type="domain" description="VTT" evidence="7">
    <location>
        <begin position="44"/>
        <end position="161"/>
    </location>
</feature>
<evidence type="ECO:0000256" key="2">
    <source>
        <dbReference type="ARBA" id="ARBA00022475"/>
    </source>
</evidence>
<proteinExistence type="inferred from homology"/>
<dbReference type="PANTHER" id="PTHR12677">
    <property type="entry name" value="GOLGI APPARATUS MEMBRANE PROTEIN TVP38-RELATED"/>
    <property type="match status" value="1"/>
</dbReference>
<dbReference type="AlphaFoldDB" id="A0A4R4EFI6"/>
<evidence type="ECO:0000256" key="1">
    <source>
        <dbReference type="ARBA" id="ARBA00004651"/>
    </source>
</evidence>
<sequence length="210" mass="23910">MDLMDIKSLFTEENIQLILDQYRSFGPLPGIFITFLKSFVPPLPTIVIVGANAAAYGLWLGFLYSLIGIVSGCMTVYLIVRKISTHRMIQRWAQKPKVQKRMEWMRKNAFNYVFILSIFPVGPFAVINLAAALVLMPFRSFMIAIIFGKAIMVFMVSFIGYDIKQFIESPLKLLYVLIFALISWYVCRKVEAWITKPASIAGEESTSRSV</sequence>
<comment type="similarity">
    <text evidence="6">Belongs to the TVP38/TMEM64 family.</text>
</comment>
<accession>A0A4R4EFI6</accession>
<evidence type="ECO:0000256" key="4">
    <source>
        <dbReference type="ARBA" id="ARBA00022989"/>
    </source>
</evidence>
<dbReference type="EMBL" id="SKFG01000004">
    <property type="protein sequence ID" value="TCZ78826.1"/>
    <property type="molecule type" value="Genomic_DNA"/>
</dbReference>
<evidence type="ECO:0000259" key="7">
    <source>
        <dbReference type="Pfam" id="PF09335"/>
    </source>
</evidence>
<feature type="transmembrane region" description="Helical" evidence="6">
    <location>
        <begin position="170"/>
        <end position="186"/>
    </location>
</feature>
<feature type="transmembrane region" description="Helical" evidence="6">
    <location>
        <begin position="31"/>
        <end position="51"/>
    </location>
</feature>
<keyword evidence="3 6" id="KW-0812">Transmembrane</keyword>
<dbReference type="InterPro" id="IPR032816">
    <property type="entry name" value="VTT_dom"/>
</dbReference>
<dbReference type="PANTHER" id="PTHR12677:SF55">
    <property type="entry name" value="UNDECAPRENYL PHOSPHATE TRANSPORTER SAOUHSC_00901-RELATED"/>
    <property type="match status" value="1"/>
</dbReference>
<gene>
    <name evidence="8" type="ORF">E0485_07045</name>
</gene>
<comment type="caution">
    <text evidence="8">The sequence shown here is derived from an EMBL/GenBank/DDBJ whole genome shotgun (WGS) entry which is preliminary data.</text>
</comment>
<keyword evidence="2 6" id="KW-1003">Cell membrane</keyword>
<dbReference type="InterPro" id="IPR015414">
    <property type="entry name" value="TMEM64"/>
</dbReference>
<protein>
    <recommendedName>
        <fullName evidence="6">TVP38/TMEM64 family membrane protein</fullName>
    </recommendedName>
</protein>
<reference evidence="8 9" key="1">
    <citation type="submission" date="2019-03" db="EMBL/GenBank/DDBJ databases">
        <authorList>
            <person name="Kim M.K.M."/>
        </authorList>
    </citation>
    <scope>NUCLEOTIDE SEQUENCE [LARGE SCALE GENOMIC DNA]</scope>
    <source>
        <strain evidence="8 9">18JY21-1</strain>
    </source>
</reference>